<evidence type="ECO:0000256" key="1">
    <source>
        <dbReference type="ARBA" id="ARBA00023002"/>
    </source>
</evidence>
<gene>
    <name evidence="3" type="ORF">JJQ90_15710</name>
</gene>
<name>A0ABS6H8Y8_9PROT</name>
<dbReference type="InterPro" id="IPR051267">
    <property type="entry name" value="STEAP_metalloreductase"/>
</dbReference>
<proteinExistence type="predicted"/>
<dbReference type="PANTHER" id="PTHR14239">
    <property type="entry name" value="DUDULIN-RELATED"/>
    <property type="match status" value="1"/>
</dbReference>
<feature type="domain" description="Pyrroline-5-carboxylate reductase catalytic N-terminal" evidence="2">
    <location>
        <begin position="2"/>
        <end position="89"/>
    </location>
</feature>
<dbReference type="InterPro" id="IPR028939">
    <property type="entry name" value="P5C_Rdtase_cat_N"/>
</dbReference>
<keyword evidence="4" id="KW-1185">Reference proteome</keyword>
<organism evidence="3 4">
    <name type="scientific">Falsiroseomonas oleicola</name>
    <dbReference type="NCBI Taxonomy" id="2801474"/>
    <lineage>
        <taxon>Bacteria</taxon>
        <taxon>Pseudomonadati</taxon>
        <taxon>Pseudomonadota</taxon>
        <taxon>Alphaproteobacteria</taxon>
        <taxon>Acetobacterales</taxon>
        <taxon>Roseomonadaceae</taxon>
        <taxon>Falsiroseomonas</taxon>
    </lineage>
</organism>
<reference evidence="3 4" key="1">
    <citation type="submission" date="2021-01" db="EMBL/GenBank/DDBJ databases">
        <title>Roseomonas sp. nov, a bacterium isolated from an oil production mixture in Yumen Oilfield.</title>
        <authorList>
            <person name="Wu D."/>
        </authorList>
    </citation>
    <scope>NUCLEOTIDE SEQUENCE [LARGE SCALE GENOMIC DNA]</scope>
    <source>
        <strain evidence="3 4">ROY-5-3</strain>
    </source>
</reference>
<evidence type="ECO:0000313" key="3">
    <source>
        <dbReference type="EMBL" id="MBU8545167.1"/>
    </source>
</evidence>
<evidence type="ECO:0000313" key="4">
    <source>
        <dbReference type="Proteomes" id="UP000689967"/>
    </source>
</evidence>
<dbReference type="Proteomes" id="UP000689967">
    <property type="component" value="Unassembled WGS sequence"/>
</dbReference>
<comment type="caution">
    <text evidence="3">The sequence shown here is derived from an EMBL/GenBank/DDBJ whole genome shotgun (WGS) entry which is preliminary data.</text>
</comment>
<dbReference type="EMBL" id="JAERQM010000004">
    <property type="protein sequence ID" value="MBU8545167.1"/>
    <property type="molecule type" value="Genomic_DNA"/>
</dbReference>
<protein>
    <submittedName>
        <fullName evidence="3">NAD(P)-binding domain-containing protein</fullName>
    </submittedName>
</protein>
<sequence length="214" mass="21954">MKIGVIGAGFVGRAIGRLAVAAGHQVMLSNSRGPRSLFSLPSAIGCEIGTVEQAAGFGDIVVVAVPLSAYSAVPAAPLAGKVVIDTNNYYPERDGGIEALDRGATTTSEMLARHLPGSRIVKAFNAITMTDLERDGRPAGAPDRRALPLAGDDASAKALVVGLVDAFGFDALDAGVLSEGWRFERGRPAYCVPLNAANLARTLAGTSRQAAPAA</sequence>
<evidence type="ECO:0000259" key="2">
    <source>
        <dbReference type="Pfam" id="PF03807"/>
    </source>
</evidence>
<accession>A0ABS6H8Y8</accession>
<dbReference type="RefSeq" id="WP_216876977.1">
    <property type="nucleotide sequence ID" value="NZ_JAERQM010000004.1"/>
</dbReference>
<dbReference type="Pfam" id="PF03807">
    <property type="entry name" value="F420_oxidored"/>
    <property type="match status" value="1"/>
</dbReference>
<keyword evidence="1" id="KW-0560">Oxidoreductase</keyword>